<dbReference type="GO" id="GO:0004674">
    <property type="term" value="F:protein serine/threonine kinase activity"/>
    <property type="evidence" value="ECO:0007669"/>
    <property type="project" value="UniProtKB-KW"/>
</dbReference>
<keyword evidence="8" id="KW-0472">Membrane</keyword>
<keyword evidence="5 10" id="KW-0547">Nucleotide-binding</keyword>
<evidence type="ECO:0000256" key="11">
    <source>
        <dbReference type="RuleBase" id="RU000304"/>
    </source>
</evidence>
<dbReference type="PROSITE" id="PS00107">
    <property type="entry name" value="PROTEIN_KINASE_ATP"/>
    <property type="match status" value="1"/>
</dbReference>
<evidence type="ECO:0000313" key="13">
    <source>
        <dbReference type="EMBL" id="EPS71933.1"/>
    </source>
</evidence>
<organism evidence="13 14">
    <name type="scientific">Genlisea aurea</name>
    <dbReference type="NCBI Taxonomy" id="192259"/>
    <lineage>
        <taxon>Eukaryota</taxon>
        <taxon>Viridiplantae</taxon>
        <taxon>Streptophyta</taxon>
        <taxon>Embryophyta</taxon>
        <taxon>Tracheophyta</taxon>
        <taxon>Spermatophyta</taxon>
        <taxon>Magnoliopsida</taxon>
        <taxon>eudicotyledons</taxon>
        <taxon>Gunneridae</taxon>
        <taxon>Pentapetalae</taxon>
        <taxon>asterids</taxon>
        <taxon>lamiids</taxon>
        <taxon>Lamiales</taxon>
        <taxon>Lentibulariaceae</taxon>
        <taxon>Genlisea</taxon>
    </lineage>
</organism>
<evidence type="ECO:0000256" key="4">
    <source>
        <dbReference type="ARBA" id="ARBA00022679"/>
    </source>
</evidence>
<dbReference type="InterPro" id="IPR008271">
    <property type="entry name" value="Ser/Thr_kinase_AS"/>
</dbReference>
<sequence>GMFLLQGVEYEEVEIGSGKRVLVFNFKELHSATGGFGKCNVIGHGAFGSVYKGVLRNGRKVAVKLMDQGGKQGEDEFNAEVELLGRLSSQYLLSLIGYCSETKRKVLVYEFMGNGGLQEHLHPAVAPSRLNWETRLSIALDAAKALEYLHDEAAPPVIHRDFKSSNVLLDAGFRAKVSDFGLAKVGSERAGGHVSTRVLGTQGYVAPEYALTGHLTTKSDVYSYGVVLLELLSGRVPVDMNRADGERVLVPWALGLAKERDRVCEMMDPSLAGQYSGKEAVQVAAIAAACVQTEADYRPLMADVVHSLVPLVK</sequence>
<dbReference type="GO" id="GO:0005524">
    <property type="term" value="F:ATP binding"/>
    <property type="evidence" value="ECO:0007669"/>
    <property type="project" value="UniProtKB-UniRule"/>
</dbReference>
<evidence type="ECO:0000256" key="1">
    <source>
        <dbReference type="ARBA" id="ARBA00004193"/>
    </source>
</evidence>
<dbReference type="PROSITE" id="PS50011">
    <property type="entry name" value="PROTEIN_KINASE_DOM"/>
    <property type="match status" value="1"/>
</dbReference>
<dbReference type="Proteomes" id="UP000015453">
    <property type="component" value="Unassembled WGS sequence"/>
</dbReference>
<dbReference type="FunFam" id="1.10.510.10:FF:000051">
    <property type="entry name" value="Receptor-like serine/threonine-protein kinase ALE2"/>
    <property type="match status" value="1"/>
</dbReference>
<dbReference type="Gene3D" id="1.10.510.10">
    <property type="entry name" value="Transferase(Phosphotransferase) domain 1"/>
    <property type="match status" value="1"/>
</dbReference>
<evidence type="ECO:0000259" key="12">
    <source>
        <dbReference type="PROSITE" id="PS50011"/>
    </source>
</evidence>
<dbReference type="InterPro" id="IPR011009">
    <property type="entry name" value="Kinase-like_dom_sf"/>
</dbReference>
<feature type="domain" description="Protein kinase" evidence="12">
    <location>
        <begin position="36"/>
        <end position="309"/>
    </location>
</feature>
<feature type="non-terminal residue" evidence="13">
    <location>
        <position position="313"/>
    </location>
</feature>
<dbReference type="EMBL" id="AUSU01001050">
    <property type="protein sequence ID" value="EPS71933.1"/>
    <property type="molecule type" value="Genomic_DNA"/>
</dbReference>
<dbReference type="FunFam" id="3.30.200.20:FF:000039">
    <property type="entry name" value="receptor-like protein kinase FERONIA"/>
    <property type="match status" value="1"/>
</dbReference>
<feature type="binding site" evidence="10">
    <location>
        <position position="64"/>
    </location>
    <ligand>
        <name>ATP</name>
        <dbReference type="ChEBI" id="CHEBI:30616"/>
    </ligand>
</feature>
<keyword evidence="4" id="KW-0808">Transferase</keyword>
<dbReference type="GO" id="GO:0005886">
    <property type="term" value="C:plasma membrane"/>
    <property type="evidence" value="ECO:0007669"/>
    <property type="project" value="UniProtKB-SubCell"/>
</dbReference>
<evidence type="ECO:0000256" key="3">
    <source>
        <dbReference type="ARBA" id="ARBA00022527"/>
    </source>
</evidence>
<dbReference type="Pfam" id="PF07714">
    <property type="entry name" value="PK_Tyr_Ser-Thr"/>
    <property type="match status" value="1"/>
</dbReference>
<protein>
    <recommendedName>
        <fullName evidence="12">Protein kinase domain-containing protein</fullName>
    </recommendedName>
</protein>
<gene>
    <name evidence="13" type="ORF">M569_02825</name>
</gene>
<feature type="non-terminal residue" evidence="13">
    <location>
        <position position="1"/>
    </location>
</feature>
<evidence type="ECO:0000313" key="14">
    <source>
        <dbReference type="Proteomes" id="UP000015453"/>
    </source>
</evidence>
<dbReference type="Gene3D" id="3.30.200.20">
    <property type="entry name" value="Phosphorylase Kinase, domain 1"/>
    <property type="match status" value="1"/>
</dbReference>
<comment type="subcellular location">
    <subcellularLocation>
        <location evidence="1">Cell membrane</location>
        <topology evidence="1">Lipid-anchor</topology>
    </subcellularLocation>
</comment>
<evidence type="ECO:0000256" key="5">
    <source>
        <dbReference type="ARBA" id="ARBA00022741"/>
    </source>
</evidence>
<dbReference type="PANTHER" id="PTHR47985:SF24">
    <property type="entry name" value="PROTEIN KINASE SUPERFAMILY PROTEIN"/>
    <property type="match status" value="1"/>
</dbReference>
<evidence type="ECO:0000256" key="6">
    <source>
        <dbReference type="ARBA" id="ARBA00022777"/>
    </source>
</evidence>
<keyword evidence="3 11" id="KW-0723">Serine/threonine-protein kinase</keyword>
<keyword evidence="2" id="KW-1003">Cell membrane</keyword>
<dbReference type="SUPFAM" id="SSF56112">
    <property type="entry name" value="Protein kinase-like (PK-like)"/>
    <property type="match status" value="1"/>
</dbReference>
<evidence type="ECO:0000256" key="8">
    <source>
        <dbReference type="ARBA" id="ARBA00023136"/>
    </source>
</evidence>
<comment type="similarity">
    <text evidence="11">Belongs to the protein kinase superfamily.</text>
</comment>
<dbReference type="AlphaFoldDB" id="S8E7W5"/>
<accession>S8E7W5</accession>
<dbReference type="InterPro" id="IPR001245">
    <property type="entry name" value="Ser-Thr/Tyr_kinase_cat_dom"/>
</dbReference>
<evidence type="ECO:0000256" key="2">
    <source>
        <dbReference type="ARBA" id="ARBA00022475"/>
    </source>
</evidence>
<evidence type="ECO:0000256" key="7">
    <source>
        <dbReference type="ARBA" id="ARBA00022840"/>
    </source>
</evidence>
<dbReference type="PROSITE" id="PS00108">
    <property type="entry name" value="PROTEIN_KINASE_ST"/>
    <property type="match status" value="1"/>
</dbReference>
<dbReference type="InterPro" id="IPR017441">
    <property type="entry name" value="Protein_kinase_ATP_BS"/>
</dbReference>
<proteinExistence type="inferred from homology"/>
<comment type="caution">
    <text evidence="13">The sequence shown here is derived from an EMBL/GenBank/DDBJ whole genome shotgun (WGS) entry which is preliminary data.</text>
</comment>
<keyword evidence="14" id="KW-1185">Reference proteome</keyword>
<reference evidence="13 14" key="1">
    <citation type="journal article" date="2013" name="BMC Genomics">
        <title>The miniature genome of a carnivorous plant Genlisea aurea contains a low number of genes and short non-coding sequences.</title>
        <authorList>
            <person name="Leushkin E.V."/>
            <person name="Sutormin R.A."/>
            <person name="Nabieva E.R."/>
            <person name="Penin A.A."/>
            <person name="Kondrashov A.S."/>
            <person name="Logacheva M.D."/>
        </authorList>
    </citation>
    <scope>NUCLEOTIDE SEQUENCE [LARGE SCALE GENOMIC DNA]</scope>
</reference>
<dbReference type="PANTHER" id="PTHR47985">
    <property type="entry name" value="OS07G0668900 PROTEIN"/>
    <property type="match status" value="1"/>
</dbReference>
<dbReference type="OrthoDB" id="4062651at2759"/>
<evidence type="ECO:0000256" key="10">
    <source>
        <dbReference type="PROSITE-ProRule" id="PRU10141"/>
    </source>
</evidence>
<keyword evidence="7 10" id="KW-0067">ATP-binding</keyword>
<keyword evidence="9" id="KW-0449">Lipoprotein</keyword>
<name>S8E7W5_9LAMI</name>
<keyword evidence="6" id="KW-0418">Kinase</keyword>
<evidence type="ECO:0000256" key="9">
    <source>
        <dbReference type="ARBA" id="ARBA00023288"/>
    </source>
</evidence>
<dbReference type="InterPro" id="IPR000719">
    <property type="entry name" value="Prot_kinase_dom"/>
</dbReference>